<evidence type="ECO:0000313" key="1">
    <source>
        <dbReference type="EnsemblPlants" id="AVESA.00010b.r2.1DG0173280.1.CDS"/>
    </source>
</evidence>
<sequence length="234" mass="25935">MATSACQNEKRNAEAKRRTLKTCCDGTANAAYYTDEFTAIDGPDQQREATRTLHVNLHRPSEFTIPFYRFNTPAHEDGRVWYKTARPTNPPIETLNTHLPSSIHFPTTPPHLPHLPIMTSSQVEGLLPFLYKAIKDRRRSSSRAAYHGAADAQDEDHAGVDLGDTAQRRQWLEQELRSPIRAAGPSSSAAEGHGRNRSLEELAGQVGTPDRRMRVPLPKARSVRVFSCIGAGAA</sequence>
<organism evidence="1 2">
    <name type="scientific">Avena sativa</name>
    <name type="common">Oat</name>
    <dbReference type="NCBI Taxonomy" id="4498"/>
    <lineage>
        <taxon>Eukaryota</taxon>
        <taxon>Viridiplantae</taxon>
        <taxon>Streptophyta</taxon>
        <taxon>Embryophyta</taxon>
        <taxon>Tracheophyta</taxon>
        <taxon>Spermatophyta</taxon>
        <taxon>Magnoliopsida</taxon>
        <taxon>Liliopsida</taxon>
        <taxon>Poales</taxon>
        <taxon>Poaceae</taxon>
        <taxon>BOP clade</taxon>
        <taxon>Pooideae</taxon>
        <taxon>Poodae</taxon>
        <taxon>Poeae</taxon>
        <taxon>Poeae Chloroplast Group 1 (Aveneae type)</taxon>
        <taxon>Aveninae</taxon>
        <taxon>Avena</taxon>
    </lineage>
</organism>
<proteinExistence type="predicted"/>
<dbReference type="Proteomes" id="UP001732700">
    <property type="component" value="Chromosome 1D"/>
</dbReference>
<protein>
    <submittedName>
        <fullName evidence="1">Uncharacterized protein</fullName>
    </submittedName>
</protein>
<accession>A0ACD5U400</accession>
<evidence type="ECO:0000313" key="2">
    <source>
        <dbReference type="Proteomes" id="UP001732700"/>
    </source>
</evidence>
<reference evidence="1" key="2">
    <citation type="submission" date="2025-09" db="UniProtKB">
        <authorList>
            <consortium name="EnsemblPlants"/>
        </authorList>
    </citation>
    <scope>IDENTIFICATION</scope>
</reference>
<keyword evidence="2" id="KW-1185">Reference proteome</keyword>
<name>A0ACD5U400_AVESA</name>
<reference evidence="1" key="1">
    <citation type="submission" date="2021-05" db="EMBL/GenBank/DDBJ databases">
        <authorList>
            <person name="Scholz U."/>
            <person name="Mascher M."/>
            <person name="Fiebig A."/>
        </authorList>
    </citation>
    <scope>NUCLEOTIDE SEQUENCE [LARGE SCALE GENOMIC DNA]</scope>
</reference>
<dbReference type="EnsemblPlants" id="AVESA.00010b.r2.1DG0173280.1">
    <property type="protein sequence ID" value="AVESA.00010b.r2.1DG0173280.1.CDS"/>
    <property type="gene ID" value="AVESA.00010b.r2.1DG0173280"/>
</dbReference>